<keyword evidence="4" id="KW-1003">Cell membrane</keyword>
<evidence type="ECO:0000256" key="12">
    <source>
        <dbReference type="ARBA" id="ARBA00023136"/>
    </source>
</evidence>
<name>A0A7X2V717_9BACI</name>
<dbReference type="Pfam" id="PF00912">
    <property type="entry name" value="Transgly"/>
    <property type="match status" value="1"/>
</dbReference>
<dbReference type="GO" id="GO:0008955">
    <property type="term" value="F:peptidoglycan glycosyltransferase activity"/>
    <property type="evidence" value="ECO:0007669"/>
    <property type="project" value="UniProtKB-EC"/>
</dbReference>
<dbReference type="InterPro" id="IPR050396">
    <property type="entry name" value="Glycosyltr_51/Transpeptidase"/>
</dbReference>
<evidence type="ECO:0000256" key="14">
    <source>
        <dbReference type="ARBA" id="ARBA00023316"/>
    </source>
</evidence>
<keyword evidence="11" id="KW-0573">Peptidoglycan synthesis</keyword>
<comment type="similarity">
    <text evidence="2">In the C-terminal section; belongs to the transpeptidase family.</text>
</comment>
<dbReference type="EMBL" id="WMIB01000031">
    <property type="protein sequence ID" value="MTH55528.1"/>
    <property type="molecule type" value="Genomic_DNA"/>
</dbReference>
<proteinExistence type="inferred from homology"/>
<dbReference type="InterPro" id="IPR036950">
    <property type="entry name" value="PBP_transglycosylase"/>
</dbReference>
<dbReference type="Gene3D" id="3.40.710.10">
    <property type="entry name" value="DD-peptidase/beta-lactamase superfamily"/>
    <property type="match status" value="1"/>
</dbReference>
<evidence type="ECO:0000256" key="10">
    <source>
        <dbReference type="ARBA" id="ARBA00022960"/>
    </source>
</evidence>
<dbReference type="SUPFAM" id="SSF53955">
    <property type="entry name" value="Lysozyme-like"/>
    <property type="match status" value="1"/>
</dbReference>
<dbReference type="GO" id="GO:0008658">
    <property type="term" value="F:penicillin binding"/>
    <property type="evidence" value="ECO:0007669"/>
    <property type="project" value="InterPro"/>
</dbReference>
<dbReference type="PANTHER" id="PTHR32282">
    <property type="entry name" value="BINDING PROTEIN TRANSPEPTIDASE, PUTATIVE-RELATED"/>
    <property type="match status" value="1"/>
</dbReference>
<dbReference type="SUPFAM" id="SSF56601">
    <property type="entry name" value="beta-lactamase/transpeptidase-like"/>
    <property type="match status" value="1"/>
</dbReference>
<keyword evidence="7" id="KW-0328">Glycosyltransferase</keyword>
<evidence type="ECO:0000313" key="19">
    <source>
        <dbReference type="EMBL" id="MTH55528.1"/>
    </source>
</evidence>
<evidence type="ECO:0000259" key="17">
    <source>
        <dbReference type="Pfam" id="PF00905"/>
    </source>
</evidence>
<feature type="domain" description="Penicillin-binding protein transpeptidase" evidence="17">
    <location>
        <begin position="334"/>
        <end position="560"/>
    </location>
</feature>
<comment type="catalytic activity">
    <reaction evidence="16">
        <text>[GlcNAc-(1-&gt;4)-Mur2Ac(oyl-L-Ala-gamma-D-Glu-L-Lys-D-Ala-D-Ala)](n)-di-trans,octa-cis-undecaprenyl diphosphate + beta-D-GlcNAc-(1-&gt;4)-Mur2Ac(oyl-L-Ala-gamma-D-Glu-L-Lys-D-Ala-D-Ala)-di-trans,octa-cis-undecaprenyl diphosphate = [GlcNAc-(1-&gt;4)-Mur2Ac(oyl-L-Ala-gamma-D-Glu-L-Lys-D-Ala-D-Ala)](n+1)-di-trans,octa-cis-undecaprenyl diphosphate + di-trans,octa-cis-undecaprenyl diphosphate + H(+)</text>
        <dbReference type="Rhea" id="RHEA:23708"/>
        <dbReference type="Rhea" id="RHEA-COMP:9602"/>
        <dbReference type="Rhea" id="RHEA-COMP:9603"/>
        <dbReference type="ChEBI" id="CHEBI:15378"/>
        <dbReference type="ChEBI" id="CHEBI:58405"/>
        <dbReference type="ChEBI" id="CHEBI:60033"/>
        <dbReference type="ChEBI" id="CHEBI:78435"/>
        <dbReference type="EC" id="2.4.99.28"/>
    </reaction>
</comment>
<keyword evidence="12" id="KW-0472">Membrane</keyword>
<comment type="catalytic activity">
    <reaction evidence="15">
        <text>Preferential cleavage: (Ac)2-L-Lys-D-Ala-|-D-Ala. Also transpeptidation of peptidyl-alanyl moieties that are N-acyl substituents of D-alanine.</text>
        <dbReference type="EC" id="3.4.16.4"/>
    </reaction>
</comment>
<dbReference type="RefSeq" id="WP_155114024.1">
    <property type="nucleotide sequence ID" value="NZ_WMIB01000031.1"/>
</dbReference>
<evidence type="ECO:0000256" key="9">
    <source>
        <dbReference type="ARBA" id="ARBA00022801"/>
    </source>
</evidence>
<dbReference type="FunFam" id="1.10.3810.10:FF:000001">
    <property type="entry name" value="Penicillin-binding protein 1A"/>
    <property type="match status" value="1"/>
</dbReference>
<organism evidence="19 20">
    <name type="scientific">Metabacillus mangrovi</name>
    <dbReference type="NCBI Taxonomy" id="1491830"/>
    <lineage>
        <taxon>Bacteria</taxon>
        <taxon>Bacillati</taxon>
        <taxon>Bacillota</taxon>
        <taxon>Bacilli</taxon>
        <taxon>Bacillales</taxon>
        <taxon>Bacillaceae</taxon>
        <taxon>Metabacillus</taxon>
    </lineage>
</organism>
<keyword evidence="20" id="KW-1185">Reference proteome</keyword>
<evidence type="ECO:0000256" key="13">
    <source>
        <dbReference type="ARBA" id="ARBA00023268"/>
    </source>
</evidence>
<dbReference type="InterPro" id="IPR023346">
    <property type="entry name" value="Lysozyme-like_dom_sf"/>
</dbReference>
<dbReference type="GO" id="GO:0030288">
    <property type="term" value="C:outer membrane-bounded periplasmic space"/>
    <property type="evidence" value="ECO:0007669"/>
    <property type="project" value="TreeGrafter"/>
</dbReference>
<evidence type="ECO:0000256" key="5">
    <source>
        <dbReference type="ARBA" id="ARBA00022645"/>
    </source>
</evidence>
<dbReference type="InterPro" id="IPR012338">
    <property type="entry name" value="Beta-lactam/transpept-like"/>
</dbReference>
<dbReference type="GO" id="GO:0009252">
    <property type="term" value="P:peptidoglycan biosynthetic process"/>
    <property type="evidence" value="ECO:0007669"/>
    <property type="project" value="UniProtKB-KW"/>
</dbReference>
<feature type="domain" description="Glycosyl transferase family 51" evidence="18">
    <location>
        <begin position="60"/>
        <end position="234"/>
    </location>
</feature>
<dbReference type="GO" id="GO:0009002">
    <property type="term" value="F:serine-type D-Ala-D-Ala carboxypeptidase activity"/>
    <property type="evidence" value="ECO:0007669"/>
    <property type="project" value="UniProtKB-EC"/>
</dbReference>
<dbReference type="InterPro" id="IPR001460">
    <property type="entry name" value="PCN-bd_Tpept"/>
</dbReference>
<dbReference type="GO" id="GO:0006508">
    <property type="term" value="P:proteolysis"/>
    <property type="evidence" value="ECO:0007669"/>
    <property type="project" value="UniProtKB-KW"/>
</dbReference>
<dbReference type="Proteomes" id="UP000434639">
    <property type="component" value="Unassembled WGS sequence"/>
</dbReference>
<comment type="subcellular location">
    <subcellularLocation>
        <location evidence="1">Cell membrane</location>
    </subcellularLocation>
</comment>
<comment type="caution">
    <text evidence="19">The sequence shown here is derived from an EMBL/GenBank/DDBJ whole genome shotgun (WGS) entry which is preliminary data.</text>
</comment>
<evidence type="ECO:0000256" key="4">
    <source>
        <dbReference type="ARBA" id="ARBA00022475"/>
    </source>
</evidence>
<evidence type="ECO:0000259" key="18">
    <source>
        <dbReference type="Pfam" id="PF00912"/>
    </source>
</evidence>
<dbReference type="AlphaFoldDB" id="A0A7X2V717"/>
<evidence type="ECO:0000256" key="16">
    <source>
        <dbReference type="ARBA" id="ARBA00049902"/>
    </source>
</evidence>
<evidence type="ECO:0000256" key="6">
    <source>
        <dbReference type="ARBA" id="ARBA00022670"/>
    </source>
</evidence>
<evidence type="ECO:0000256" key="8">
    <source>
        <dbReference type="ARBA" id="ARBA00022679"/>
    </source>
</evidence>
<evidence type="ECO:0000256" key="15">
    <source>
        <dbReference type="ARBA" id="ARBA00034000"/>
    </source>
</evidence>
<evidence type="ECO:0000256" key="2">
    <source>
        <dbReference type="ARBA" id="ARBA00007090"/>
    </source>
</evidence>
<keyword evidence="8" id="KW-0808">Transferase</keyword>
<dbReference type="GO" id="GO:0008360">
    <property type="term" value="P:regulation of cell shape"/>
    <property type="evidence" value="ECO:0007669"/>
    <property type="project" value="UniProtKB-KW"/>
</dbReference>
<accession>A0A7X2V717</accession>
<dbReference type="OrthoDB" id="9766909at2"/>
<keyword evidence="13" id="KW-0511">Multifunctional enzyme</keyword>
<evidence type="ECO:0000256" key="1">
    <source>
        <dbReference type="ARBA" id="ARBA00004236"/>
    </source>
</evidence>
<protein>
    <submittedName>
        <fullName evidence="19">Penicillin-binding protein</fullName>
    </submittedName>
</protein>
<sequence>MKKWFGWLLILSLLPATLLLLLSSGQAVESLKPITEIMDEKIQLDDTPAFVNSYIKDAEGTVISELASDGQKRIWLNGDEIPPMMEELFLQSEDQRFYEHAGLDFEGTARAFIVNFKAKSLDQGGSTITQQLARNLYLNHDRTYNRKLSELLISIQLERKWPKEKILESYLNTIYFRNNVYGVGAAAEYYFSKPLKALTPSEMAYLAAIPNNPALYDPLKHPENTKKRQELLLELVANIQMLDSKQLNEEKSRPVTLNVKKKKELYPDYSDYVMEELKQAVAFKEKLKDPDEISKAAGELIRTGIIIETHLDPFLQERMYRANDSFTSKNHQSAAVMIDHQNRQIVAMSGGNQYKKHDFNRAFQARRQPGSSFKPLLDYAPYVDSKGAGTKSLINANELCMAGYCPKNYTKKEYGMVTLEKAFSQSYNTPAVRMLKEVGIKKANAYIKPFGFKDTIEQGNYAAALGGLNKGVSPLELANAYTAFGMNGEYQPSRAIKRITGLDGTVQFEWDDKQVRVWSPRTNDIMRELLASVVTKGTGKAARFEADYLGGKTGTSNDYNDLWFSGLSDRYTASVWFGKDQNGSMQPVYEQGTILNYWKMMMGGDRVAEGY</sequence>
<reference evidence="19 20" key="1">
    <citation type="journal article" date="2017" name="Int. J. Syst. Evol. Microbiol.">
        <title>Bacillus mangrovi sp. nov., isolated from a sediment sample from a mangrove forest.</title>
        <authorList>
            <person name="Gupta V."/>
            <person name="Singh P.K."/>
            <person name="Korpole S."/>
            <person name="Tanuku N.R.S."/>
            <person name="Pinnaka A.K."/>
        </authorList>
    </citation>
    <scope>NUCLEOTIDE SEQUENCE [LARGE SCALE GENOMIC DNA]</scope>
    <source>
        <strain evidence="19 20">KCTC 33872</strain>
    </source>
</reference>
<comment type="similarity">
    <text evidence="3">In the N-terminal section; belongs to the glycosyltransferase 51 family.</text>
</comment>
<dbReference type="GO" id="GO:0071555">
    <property type="term" value="P:cell wall organization"/>
    <property type="evidence" value="ECO:0007669"/>
    <property type="project" value="UniProtKB-KW"/>
</dbReference>
<keyword evidence="9" id="KW-0378">Hydrolase</keyword>
<evidence type="ECO:0000256" key="3">
    <source>
        <dbReference type="ARBA" id="ARBA00007739"/>
    </source>
</evidence>
<gene>
    <name evidence="19" type="ORF">GKZ89_19220</name>
</gene>
<dbReference type="Pfam" id="PF00905">
    <property type="entry name" value="Transpeptidase"/>
    <property type="match status" value="1"/>
</dbReference>
<dbReference type="Gene3D" id="1.10.3810.10">
    <property type="entry name" value="Biosynthetic peptidoglycan transglycosylase-like"/>
    <property type="match status" value="1"/>
</dbReference>
<dbReference type="GO" id="GO:0005886">
    <property type="term" value="C:plasma membrane"/>
    <property type="evidence" value="ECO:0007669"/>
    <property type="project" value="UniProtKB-SubCell"/>
</dbReference>
<evidence type="ECO:0000256" key="11">
    <source>
        <dbReference type="ARBA" id="ARBA00022984"/>
    </source>
</evidence>
<keyword evidence="5" id="KW-0121">Carboxypeptidase</keyword>
<dbReference type="PANTHER" id="PTHR32282:SF11">
    <property type="entry name" value="PENICILLIN-BINDING PROTEIN 1B"/>
    <property type="match status" value="1"/>
</dbReference>
<keyword evidence="10" id="KW-0133">Cell shape</keyword>
<evidence type="ECO:0000313" key="20">
    <source>
        <dbReference type="Proteomes" id="UP000434639"/>
    </source>
</evidence>
<keyword evidence="6" id="KW-0645">Protease</keyword>
<dbReference type="InterPro" id="IPR001264">
    <property type="entry name" value="Glyco_trans_51"/>
</dbReference>
<evidence type="ECO:0000256" key="7">
    <source>
        <dbReference type="ARBA" id="ARBA00022676"/>
    </source>
</evidence>
<keyword evidence="14" id="KW-0961">Cell wall biogenesis/degradation</keyword>